<organism evidence="6 7">
    <name type="scientific">Adineta steineri</name>
    <dbReference type="NCBI Taxonomy" id="433720"/>
    <lineage>
        <taxon>Eukaryota</taxon>
        <taxon>Metazoa</taxon>
        <taxon>Spiralia</taxon>
        <taxon>Gnathifera</taxon>
        <taxon>Rotifera</taxon>
        <taxon>Eurotatoria</taxon>
        <taxon>Bdelloidea</taxon>
        <taxon>Adinetida</taxon>
        <taxon>Adinetidae</taxon>
        <taxon>Adineta</taxon>
    </lineage>
</organism>
<keyword evidence="4" id="KW-0472">Membrane</keyword>
<comment type="subcellular location">
    <subcellularLocation>
        <location evidence="1">Membrane</location>
        <topology evidence="1">Multi-pass membrane protein</topology>
    </subcellularLocation>
</comment>
<name>A0A815M7A9_9BILA</name>
<evidence type="ECO:0000313" key="5">
    <source>
        <dbReference type="EMBL" id="CAF0786365.1"/>
    </source>
</evidence>
<comment type="caution">
    <text evidence="6">The sequence shown here is derived from an EMBL/GenBank/DDBJ whole genome shotgun (WGS) entry which is preliminary data.</text>
</comment>
<evidence type="ECO:0000256" key="1">
    <source>
        <dbReference type="ARBA" id="ARBA00004141"/>
    </source>
</evidence>
<reference evidence="6" key="1">
    <citation type="submission" date="2021-02" db="EMBL/GenBank/DDBJ databases">
        <authorList>
            <person name="Nowell W R."/>
        </authorList>
    </citation>
    <scope>NUCLEOTIDE SEQUENCE</scope>
</reference>
<accession>A0A815M7A9</accession>
<protein>
    <submittedName>
        <fullName evidence="6">Uncharacterized protein</fullName>
    </submittedName>
</protein>
<keyword evidence="2" id="KW-0812">Transmembrane</keyword>
<dbReference type="Proteomes" id="UP000663832">
    <property type="component" value="Unassembled WGS sequence"/>
</dbReference>
<dbReference type="EMBL" id="CAJNOI010000011">
    <property type="protein sequence ID" value="CAF0786365.1"/>
    <property type="molecule type" value="Genomic_DNA"/>
</dbReference>
<gene>
    <name evidence="5" type="ORF">BJG266_LOCUS4419</name>
    <name evidence="6" type="ORF">QVE165_LOCUS37729</name>
</gene>
<dbReference type="EMBL" id="CAJNOM010000396">
    <property type="protein sequence ID" value="CAF1414084.1"/>
    <property type="molecule type" value="Genomic_DNA"/>
</dbReference>
<evidence type="ECO:0000256" key="2">
    <source>
        <dbReference type="ARBA" id="ARBA00022692"/>
    </source>
</evidence>
<dbReference type="AlphaFoldDB" id="A0A815M7A9"/>
<dbReference type="Pfam" id="PF10639">
    <property type="entry name" value="TMEM234"/>
    <property type="match status" value="2"/>
</dbReference>
<evidence type="ECO:0000313" key="6">
    <source>
        <dbReference type="EMBL" id="CAF1414084.1"/>
    </source>
</evidence>
<dbReference type="InterPro" id="IPR018908">
    <property type="entry name" value="TMEM234"/>
</dbReference>
<proteinExistence type="predicted"/>
<dbReference type="PANTHER" id="PTHR28668:SF1">
    <property type="entry name" value="TRANSMEMBRANE PROTEIN 234"/>
    <property type="match status" value="1"/>
</dbReference>
<evidence type="ECO:0000256" key="4">
    <source>
        <dbReference type="ARBA" id="ARBA00023136"/>
    </source>
</evidence>
<evidence type="ECO:0000313" key="7">
    <source>
        <dbReference type="Proteomes" id="UP000663832"/>
    </source>
</evidence>
<dbReference type="OrthoDB" id="43458at2759"/>
<evidence type="ECO:0000256" key="3">
    <source>
        <dbReference type="ARBA" id="ARBA00022989"/>
    </source>
</evidence>
<sequence>MFILCLLTAFIWGITNWYLKEGSTGLQKIHYDNRIKQFGAEIWYFFTNAKYWVPFLLNQCGSVLYYYSLSKTGIISYFENLTFSKLFFSLDISTAVPVTNALTLVVTYVCDVISHPQLLNSRFVLGMLCVSSGVALCVLSKDH</sequence>
<keyword evidence="7" id="KW-1185">Reference proteome</keyword>
<dbReference type="PANTHER" id="PTHR28668">
    <property type="entry name" value="TRANSMEMBRANE PROTEIN 234"/>
    <property type="match status" value="1"/>
</dbReference>
<dbReference type="GO" id="GO:0016020">
    <property type="term" value="C:membrane"/>
    <property type="evidence" value="ECO:0007669"/>
    <property type="project" value="UniProtKB-SubCell"/>
</dbReference>
<dbReference type="Proteomes" id="UP000663877">
    <property type="component" value="Unassembled WGS sequence"/>
</dbReference>
<keyword evidence="3" id="KW-1133">Transmembrane helix</keyword>